<dbReference type="GO" id="GO:0071949">
    <property type="term" value="F:FAD binding"/>
    <property type="evidence" value="ECO:0007669"/>
    <property type="project" value="InterPro"/>
</dbReference>
<feature type="domain" description="FAD-binding PCMH-type" evidence="6">
    <location>
        <begin position="1"/>
        <end position="57"/>
    </location>
</feature>
<dbReference type="InterPro" id="IPR016164">
    <property type="entry name" value="FAD-linked_Oxase-like_C"/>
</dbReference>
<keyword evidence="2" id="KW-0285">Flavoprotein</keyword>
<dbReference type="Gene3D" id="3.30.465.10">
    <property type="match status" value="1"/>
</dbReference>
<name>A0A0X3WGV1_STRVO</name>
<protein>
    <recommendedName>
        <fullName evidence="6">FAD-binding PCMH-type domain-containing protein</fullName>
    </recommendedName>
</protein>
<feature type="region of interest" description="Disordered" evidence="5">
    <location>
        <begin position="133"/>
        <end position="174"/>
    </location>
</feature>
<gene>
    <name evidence="7" type="ORF">ADL28_21670</name>
</gene>
<organism evidence="7 8">
    <name type="scientific">Streptomyces violaceusniger</name>
    <dbReference type="NCBI Taxonomy" id="68280"/>
    <lineage>
        <taxon>Bacteria</taxon>
        <taxon>Bacillati</taxon>
        <taxon>Actinomycetota</taxon>
        <taxon>Actinomycetes</taxon>
        <taxon>Kitasatosporales</taxon>
        <taxon>Streptomycetaceae</taxon>
        <taxon>Streptomyces</taxon>
        <taxon>Streptomyces violaceusniger group</taxon>
    </lineage>
</organism>
<evidence type="ECO:0000256" key="1">
    <source>
        <dbReference type="ARBA" id="ARBA00001974"/>
    </source>
</evidence>
<dbReference type="OrthoDB" id="9811557at2"/>
<dbReference type="Gene3D" id="3.30.70.2190">
    <property type="match status" value="1"/>
</dbReference>
<dbReference type="InterPro" id="IPR016169">
    <property type="entry name" value="FAD-bd_PCMH_sub2"/>
</dbReference>
<comment type="caution">
    <text evidence="7">The sequence shown here is derived from an EMBL/GenBank/DDBJ whole genome shotgun (WGS) entry which is preliminary data.</text>
</comment>
<dbReference type="RefSeq" id="WP_059145402.1">
    <property type="nucleotide sequence ID" value="NZ_LLZJ01000266.1"/>
</dbReference>
<proteinExistence type="predicted"/>
<dbReference type="GO" id="GO:0022904">
    <property type="term" value="P:respiratory electron transport chain"/>
    <property type="evidence" value="ECO:0007669"/>
    <property type="project" value="TreeGrafter"/>
</dbReference>
<accession>A0A0X3WGV1</accession>
<evidence type="ECO:0000256" key="4">
    <source>
        <dbReference type="ARBA" id="ARBA00023002"/>
    </source>
</evidence>
<dbReference type="Proteomes" id="UP000053413">
    <property type="component" value="Unassembled WGS sequence"/>
</dbReference>
<evidence type="ECO:0000313" key="8">
    <source>
        <dbReference type="Proteomes" id="UP000053413"/>
    </source>
</evidence>
<keyword evidence="3" id="KW-0274">FAD</keyword>
<evidence type="ECO:0000256" key="3">
    <source>
        <dbReference type="ARBA" id="ARBA00022827"/>
    </source>
</evidence>
<dbReference type="InterPro" id="IPR036318">
    <property type="entry name" value="FAD-bd_PCMH-like_sf"/>
</dbReference>
<dbReference type="PANTHER" id="PTHR43716:SF1">
    <property type="entry name" value="D-2-HYDROXYGLUTARATE DEHYDROGENASE, MITOCHONDRIAL"/>
    <property type="match status" value="1"/>
</dbReference>
<evidence type="ECO:0000256" key="5">
    <source>
        <dbReference type="SAM" id="MobiDB-lite"/>
    </source>
</evidence>
<dbReference type="SUPFAM" id="SSF56176">
    <property type="entry name" value="FAD-binding/transporter-associated domain-like"/>
    <property type="match status" value="1"/>
</dbReference>
<dbReference type="EMBL" id="LLZJ01000266">
    <property type="protein sequence ID" value="KUL56101.1"/>
    <property type="molecule type" value="Genomic_DNA"/>
</dbReference>
<keyword evidence="4" id="KW-0560">Oxidoreductase</keyword>
<dbReference type="AlphaFoldDB" id="A0A0X3WGV1"/>
<dbReference type="InterPro" id="IPR016166">
    <property type="entry name" value="FAD-bd_PCMH"/>
</dbReference>
<dbReference type="PROSITE" id="PS51387">
    <property type="entry name" value="FAD_PCMH"/>
    <property type="match status" value="1"/>
</dbReference>
<dbReference type="GO" id="GO:0016491">
    <property type="term" value="F:oxidoreductase activity"/>
    <property type="evidence" value="ECO:0007669"/>
    <property type="project" value="UniProtKB-KW"/>
</dbReference>
<dbReference type="PANTHER" id="PTHR43716">
    <property type="entry name" value="D-2-HYDROXYGLUTARATE DEHYDROGENASE, MITOCHONDRIAL"/>
    <property type="match status" value="1"/>
</dbReference>
<sequence length="187" mass="19906">MRGQVVGVEAVLADGRVLNRLSGLPKDSSGYDLTQLLVGSEGTLAVITRVRLRLIPLFTDRDTVLLALQDTAAALRVLALVRGSVPSLDSAEITYADGLELVHKHLRLPAPFRTRAPYPIHLLLACAAQRDPADDPIEGPGAQPRPGPRLSLVSGYPSHGRRSRPRGGALPPRSAEGATALLGYLCE</sequence>
<comment type="cofactor">
    <cofactor evidence="1">
        <name>FAD</name>
        <dbReference type="ChEBI" id="CHEBI:57692"/>
    </cofactor>
</comment>
<evidence type="ECO:0000259" key="6">
    <source>
        <dbReference type="PROSITE" id="PS51387"/>
    </source>
</evidence>
<evidence type="ECO:0000313" key="7">
    <source>
        <dbReference type="EMBL" id="KUL56101.1"/>
    </source>
</evidence>
<dbReference type="SUPFAM" id="SSF55103">
    <property type="entry name" value="FAD-linked oxidases, C-terminal domain"/>
    <property type="match status" value="1"/>
</dbReference>
<evidence type="ECO:0000256" key="2">
    <source>
        <dbReference type="ARBA" id="ARBA00022630"/>
    </source>
</evidence>
<dbReference type="InterPro" id="IPR051264">
    <property type="entry name" value="FAD-oxidored/transferase_4"/>
</dbReference>
<reference evidence="8" key="1">
    <citation type="submission" date="2015-10" db="EMBL/GenBank/DDBJ databases">
        <authorList>
            <person name="Ju K.-S."/>
            <person name="Doroghazi J.R."/>
            <person name="Metcalf W.W."/>
        </authorList>
    </citation>
    <scope>NUCLEOTIDE SEQUENCE [LARGE SCALE GENOMIC DNA]</scope>
    <source>
        <strain evidence="8">NRRL F-8817</strain>
    </source>
</reference>